<dbReference type="Proteomes" id="UP000260655">
    <property type="component" value="Unassembled WGS sequence"/>
</dbReference>
<dbReference type="EMBL" id="QRXY01000041">
    <property type="protein sequence ID" value="RGU41548.1"/>
    <property type="molecule type" value="Genomic_DNA"/>
</dbReference>
<evidence type="ECO:0000313" key="6">
    <source>
        <dbReference type="Proteomes" id="UP000286595"/>
    </source>
</evidence>
<evidence type="ECO:0000313" key="1">
    <source>
        <dbReference type="EMBL" id="RGJ21090.1"/>
    </source>
</evidence>
<accession>A0A3E4GM55</accession>
<evidence type="ECO:0000313" key="3">
    <source>
        <dbReference type="EMBL" id="RHG57034.1"/>
    </source>
</evidence>
<evidence type="ECO:0000313" key="2">
    <source>
        <dbReference type="EMBL" id="RGU41548.1"/>
    </source>
</evidence>
<dbReference type="RefSeq" id="WP_117558996.1">
    <property type="nucleotide sequence ID" value="NZ_JAAIOQ010000022.1"/>
</dbReference>
<comment type="caution">
    <text evidence="1">The sequence shown here is derived from an EMBL/GenBank/DDBJ whole genome shotgun (WGS) entry which is preliminary data.</text>
</comment>
<dbReference type="EMBL" id="QRIM01000023">
    <property type="protein sequence ID" value="RHG57034.1"/>
    <property type="molecule type" value="Genomic_DNA"/>
</dbReference>
<dbReference type="Proteomes" id="UP000286595">
    <property type="component" value="Unassembled WGS sequence"/>
</dbReference>
<gene>
    <name evidence="3" type="ORF">DW252_15330</name>
    <name evidence="2" type="ORF">DWW65_16525</name>
    <name evidence="1" type="ORF">DXD67_13690</name>
</gene>
<organism evidence="1 4">
    <name type="scientific">Coprococcus comes</name>
    <dbReference type="NCBI Taxonomy" id="410072"/>
    <lineage>
        <taxon>Bacteria</taxon>
        <taxon>Bacillati</taxon>
        <taxon>Bacillota</taxon>
        <taxon>Clostridia</taxon>
        <taxon>Lachnospirales</taxon>
        <taxon>Lachnospiraceae</taxon>
        <taxon>Coprococcus</taxon>
    </lineage>
</organism>
<sequence>MTVKTNRKSCAFHAGTWADTEPNAFYITFNKGEIYIPHQIQNKAMGMDRDLALILPEVLKT</sequence>
<reference evidence="4 5" key="1">
    <citation type="submission" date="2018-08" db="EMBL/GenBank/DDBJ databases">
        <title>A genome reference for cultivated species of the human gut microbiota.</title>
        <authorList>
            <person name="Zou Y."/>
            <person name="Xue W."/>
            <person name="Luo G."/>
        </authorList>
    </citation>
    <scope>NUCLEOTIDE SEQUENCE [LARGE SCALE GENOMIC DNA]</scope>
    <source>
        <strain evidence="2 5">AF16-31</strain>
        <strain evidence="3 6">AM22-12LB</strain>
        <strain evidence="1 4">TM07-19</strain>
    </source>
</reference>
<dbReference type="Proteomes" id="UP000285693">
    <property type="component" value="Unassembled WGS sequence"/>
</dbReference>
<dbReference type="EMBL" id="QSOV01000019">
    <property type="protein sequence ID" value="RGJ21090.1"/>
    <property type="molecule type" value="Genomic_DNA"/>
</dbReference>
<proteinExistence type="predicted"/>
<evidence type="ECO:0000313" key="4">
    <source>
        <dbReference type="Proteomes" id="UP000260655"/>
    </source>
</evidence>
<protein>
    <submittedName>
        <fullName evidence="1">Uncharacterized protein</fullName>
    </submittedName>
</protein>
<dbReference type="AlphaFoldDB" id="A0A3E4GM55"/>
<evidence type="ECO:0000313" key="5">
    <source>
        <dbReference type="Proteomes" id="UP000285693"/>
    </source>
</evidence>
<name>A0A3E4GM55_9FIRM</name>